<dbReference type="Pfam" id="PF00589">
    <property type="entry name" value="Phage_integrase"/>
    <property type="match status" value="1"/>
</dbReference>
<dbReference type="EMBL" id="QYUO01000002">
    <property type="protein sequence ID" value="RJF95363.1"/>
    <property type="molecule type" value="Genomic_DNA"/>
</dbReference>
<name>A0A3A3FIP6_9BURK</name>
<proteinExistence type="predicted"/>
<dbReference type="AlphaFoldDB" id="A0A3A3FIP6"/>
<organism evidence="3 4">
    <name type="scientific">Noviherbaspirillum saxi</name>
    <dbReference type="NCBI Taxonomy" id="2320863"/>
    <lineage>
        <taxon>Bacteria</taxon>
        <taxon>Pseudomonadati</taxon>
        <taxon>Pseudomonadota</taxon>
        <taxon>Betaproteobacteria</taxon>
        <taxon>Burkholderiales</taxon>
        <taxon>Oxalobacteraceae</taxon>
        <taxon>Noviherbaspirillum</taxon>
    </lineage>
</organism>
<keyword evidence="1" id="KW-0233">DNA recombination</keyword>
<dbReference type="GO" id="GO:0006310">
    <property type="term" value="P:DNA recombination"/>
    <property type="evidence" value="ECO:0007669"/>
    <property type="project" value="UniProtKB-KW"/>
</dbReference>
<dbReference type="Proteomes" id="UP000265955">
    <property type="component" value="Unassembled WGS sequence"/>
</dbReference>
<dbReference type="Gene3D" id="1.10.443.10">
    <property type="entry name" value="Intergrase catalytic core"/>
    <property type="match status" value="1"/>
</dbReference>
<dbReference type="PROSITE" id="PS51898">
    <property type="entry name" value="TYR_RECOMBINASE"/>
    <property type="match status" value="1"/>
</dbReference>
<feature type="domain" description="Tyr recombinase" evidence="2">
    <location>
        <begin position="162"/>
        <end position="360"/>
    </location>
</feature>
<sequence>MAIRNVRGPPAMTLPLFPPDDNALLEERLRALFRSWIDYRSLSTSRLRTERPLKEESAIVYQEMWHAFAAYCAQRKLDVTTIEAADIQTFLMLRESGRASAKPRVCIKGSDLSPRYAWRLLTLIDRITRFHAEREGVAPNRAATELLQRSEYRYANASHRDPLPEFCTDAQAKRLIAYLTEIRHAESPQGPMSWKEVRDRTAVGLMLGAGLTPGDVRAMTLEGIAIEGGRRAGLPWKLALPGNGNAPARETPVAEWAGRRLAVWLSVRENHHIKGELVFPSTLGGKTWSHTGCYESCKTVLEGAGLGNDSGGVFKLRHTFALRQLAKGRTEAEVARWLGLLDLSSMARYRRVMPRPIDVA</sequence>
<reference evidence="4" key="1">
    <citation type="submission" date="2018-09" db="EMBL/GenBank/DDBJ databases">
        <authorList>
            <person name="Zhu H."/>
        </authorList>
    </citation>
    <scope>NUCLEOTIDE SEQUENCE [LARGE SCALE GENOMIC DNA]</scope>
    <source>
        <strain evidence="4">K1R23-30</strain>
    </source>
</reference>
<evidence type="ECO:0000313" key="3">
    <source>
        <dbReference type="EMBL" id="RJF95363.1"/>
    </source>
</evidence>
<comment type="caution">
    <text evidence="3">The sequence shown here is derived from an EMBL/GenBank/DDBJ whole genome shotgun (WGS) entry which is preliminary data.</text>
</comment>
<accession>A0A3A3FIP6</accession>
<evidence type="ECO:0000259" key="2">
    <source>
        <dbReference type="PROSITE" id="PS51898"/>
    </source>
</evidence>
<dbReference type="InterPro" id="IPR011010">
    <property type="entry name" value="DNA_brk_join_enz"/>
</dbReference>
<protein>
    <submittedName>
        <fullName evidence="3">Integrase</fullName>
    </submittedName>
</protein>
<dbReference type="GO" id="GO:0015074">
    <property type="term" value="P:DNA integration"/>
    <property type="evidence" value="ECO:0007669"/>
    <property type="project" value="InterPro"/>
</dbReference>
<keyword evidence="4" id="KW-1185">Reference proteome</keyword>
<dbReference type="InterPro" id="IPR013762">
    <property type="entry name" value="Integrase-like_cat_sf"/>
</dbReference>
<dbReference type="InterPro" id="IPR002104">
    <property type="entry name" value="Integrase_catalytic"/>
</dbReference>
<dbReference type="SUPFAM" id="SSF56349">
    <property type="entry name" value="DNA breaking-rejoining enzymes"/>
    <property type="match status" value="1"/>
</dbReference>
<evidence type="ECO:0000256" key="1">
    <source>
        <dbReference type="ARBA" id="ARBA00023172"/>
    </source>
</evidence>
<dbReference type="GO" id="GO:0003677">
    <property type="term" value="F:DNA binding"/>
    <property type="evidence" value="ECO:0007669"/>
    <property type="project" value="InterPro"/>
</dbReference>
<gene>
    <name evidence="3" type="ORF">D3871_18210</name>
</gene>
<evidence type="ECO:0000313" key="4">
    <source>
        <dbReference type="Proteomes" id="UP000265955"/>
    </source>
</evidence>